<dbReference type="InterPro" id="IPR039561">
    <property type="entry name" value="Peptidase_M15C"/>
</dbReference>
<dbReference type="PANTHER" id="PTHR34385:SF1">
    <property type="entry name" value="PEPTIDOGLYCAN L-ALANYL-D-GLUTAMATE ENDOPEPTIDASE CWLK"/>
    <property type="match status" value="1"/>
</dbReference>
<protein>
    <submittedName>
        <fullName evidence="3">Peptidase M15B and M15C DD-carboxypeptidase VanY/endolysin</fullName>
    </submittedName>
</protein>
<dbReference type="Gene3D" id="3.30.1380.10">
    <property type="match status" value="1"/>
</dbReference>
<comment type="caution">
    <text evidence="3">The sequence shown here is derived from an EMBL/GenBank/DDBJ whole genome shotgun (WGS) entry which is preliminary data.</text>
</comment>
<keyword evidence="1" id="KW-0812">Transmembrane</keyword>
<gene>
    <name evidence="3" type="ORF">BAVI_25694</name>
</gene>
<dbReference type="GO" id="GO:0008233">
    <property type="term" value="F:peptidase activity"/>
    <property type="evidence" value="ECO:0007669"/>
    <property type="project" value="InterPro"/>
</dbReference>
<dbReference type="InterPro" id="IPR052179">
    <property type="entry name" value="DD-CPase-like"/>
</dbReference>
<keyword evidence="1" id="KW-0472">Membrane</keyword>
<keyword evidence="1" id="KW-1133">Transmembrane helix</keyword>
<reference evidence="3 4" key="1">
    <citation type="journal article" date="2014" name="Environ. Microbiol.">
        <title>The nitrate-ammonifying and nosZ-carrying bacterium Bacillus vireti is a potent source and sink for nitric and nitrous oxide under high nitrate conditions.</title>
        <authorList>
            <person name="Mania D."/>
            <person name="Heylen K."/>
            <person name="van Spanning R.J."/>
            <person name="Frostegard A."/>
        </authorList>
    </citation>
    <scope>NUCLEOTIDE SEQUENCE [LARGE SCALE GENOMIC DNA]</scope>
    <source>
        <strain evidence="3 4">LMG 21834</strain>
    </source>
</reference>
<organism evidence="3 4">
    <name type="scientific">Neobacillus vireti LMG 21834</name>
    <dbReference type="NCBI Taxonomy" id="1131730"/>
    <lineage>
        <taxon>Bacteria</taxon>
        <taxon>Bacillati</taxon>
        <taxon>Bacillota</taxon>
        <taxon>Bacilli</taxon>
        <taxon>Bacillales</taxon>
        <taxon>Bacillaceae</taxon>
        <taxon>Neobacillus</taxon>
    </lineage>
</organism>
<evidence type="ECO:0000259" key="2">
    <source>
        <dbReference type="Pfam" id="PF13539"/>
    </source>
</evidence>
<evidence type="ECO:0000313" key="4">
    <source>
        <dbReference type="Proteomes" id="UP000018877"/>
    </source>
</evidence>
<evidence type="ECO:0000256" key="1">
    <source>
        <dbReference type="SAM" id="Phobius"/>
    </source>
</evidence>
<proteinExistence type="predicted"/>
<feature type="domain" description="Peptidase M15C" evidence="2">
    <location>
        <begin position="101"/>
        <end position="169"/>
    </location>
</feature>
<dbReference type="PANTHER" id="PTHR34385">
    <property type="entry name" value="D-ALANYL-D-ALANINE CARBOXYPEPTIDASE"/>
    <property type="match status" value="1"/>
</dbReference>
<dbReference type="CDD" id="cd14845">
    <property type="entry name" value="L-Ala-D-Glu_peptidase_like"/>
    <property type="match status" value="1"/>
</dbReference>
<dbReference type="Pfam" id="PF13539">
    <property type="entry name" value="Peptidase_M15_4"/>
    <property type="match status" value="1"/>
</dbReference>
<accession>A0AB94IFE2</accession>
<dbReference type="SUPFAM" id="SSF55166">
    <property type="entry name" value="Hedgehog/DD-peptidase"/>
    <property type="match status" value="1"/>
</dbReference>
<sequence>MKLKRIGSSIYLFILVLIALLFFNLFFKESNPFTERNINHSNSLPTELHPIVKERTNQLVQQAADKGIVIVITDGFRSADDQNRLYEKGRSAEGSIVTYAKGGESYHNFGLAIDFALKTPSGNVIWDMDYDGNKNGKADWNEVVSLAKTLGFEWGGDWAKFKDYPHLQMDFGLTIAQLQNGERPAESSVTADIQ</sequence>
<keyword evidence="4" id="KW-1185">Reference proteome</keyword>
<dbReference type="AlphaFoldDB" id="A0AB94IFE2"/>
<dbReference type="EMBL" id="ALAN01000223">
    <property type="protein sequence ID" value="ETI65830.1"/>
    <property type="molecule type" value="Genomic_DNA"/>
</dbReference>
<dbReference type="Proteomes" id="UP000018877">
    <property type="component" value="Unassembled WGS sequence"/>
</dbReference>
<dbReference type="InterPro" id="IPR009045">
    <property type="entry name" value="Zn_M74/Hedgehog-like"/>
</dbReference>
<name>A0AB94IFE2_9BACI</name>
<feature type="transmembrane region" description="Helical" evidence="1">
    <location>
        <begin position="6"/>
        <end position="27"/>
    </location>
</feature>
<evidence type="ECO:0000313" key="3">
    <source>
        <dbReference type="EMBL" id="ETI65830.1"/>
    </source>
</evidence>